<keyword evidence="1" id="KW-0812">Transmembrane</keyword>
<gene>
    <name evidence="2" type="ORF">CMN54_05280</name>
</gene>
<comment type="caution">
    <text evidence="2">The sequence shown here is derived from an EMBL/GenBank/DDBJ whole genome shotgun (WGS) entry which is preliminary data.</text>
</comment>
<protein>
    <submittedName>
        <fullName evidence="2">Uncharacterized protein</fullName>
    </submittedName>
</protein>
<dbReference type="AlphaFoldDB" id="A0A2D6YI53"/>
<accession>A0A2D6YI53</accession>
<evidence type="ECO:0000256" key="1">
    <source>
        <dbReference type="SAM" id="Phobius"/>
    </source>
</evidence>
<feature type="transmembrane region" description="Helical" evidence="1">
    <location>
        <begin position="21"/>
        <end position="46"/>
    </location>
</feature>
<dbReference type="Proteomes" id="UP000226525">
    <property type="component" value="Unassembled WGS sequence"/>
</dbReference>
<reference evidence="3" key="1">
    <citation type="submission" date="2017-09" db="EMBL/GenBank/DDBJ databases">
        <title>The Reconstruction of 2,631 Draft Metagenome-Assembled Genomes from the Global Oceans.</title>
        <authorList>
            <person name="Tully B.J."/>
            <person name="Graham E.D."/>
            <person name="Heidelberg J.F."/>
        </authorList>
    </citation>
    <scope>NUCLEOTIDE SEQUENCE [LARGE SCALE GENOMIC DNA]</scope>
</reference>
<keyword evidence="1" id="KW-0472">Membrane</keyword>
<name>A0A2D6YI53_9DELT</name>
<keyword evidence="1" id="KW-1133">Transmembrane helix</keyword>
<evidence type="ECO:0000313" key="2">
    <source>
        <dbReference type="EMBL" id="MAH62858.1"/>
    </source>
</evidence>
<proteinExistence type="predicted"/>
<organism evidence="2 3">
    <name type="scientific">SAR324 cluster bacterium</name>
    <dbReference type="NCBI Taxonomy" id="2024889"/>
    <lineage>
        <taxon>Bacteria</taxon>
        <taxon>Deltaproteobacteria</taxon>
        <taxon>SAR324 cluster</taxon>
    </lineage>
</organism>
<evidence type="ECO:0000313" key="3">
    <source>
        <dbReference type="Proteomes" id="UP000226525"/>
    </source>
</evidence>
<sequence length="60" mass="6590">MEEFIFQLKSNRFVRYSVLGGFILISYVVTNGSILSTALVGAGLLLGRMSYNDAVDDIDV</sequence>
<dbReference type="EMBL" id="NZEX01000056">
    <property type="protein sequence ID" value="MAH62858.1"/>
    <property type="molecule type" value="Genomic_DNA"/>
</dbReference>